<accession>A0A7X5UZ70</accession>
<reference evidence="1 2" key="1">
    <citation type="submission" date="2020-03" db="EMBL/GenBank/DDBJ databases">
        <title>Genomic Encyclopedia of Type Strains, Phase IV (KMG-IV): sequencing the most valuable type-strain genomes for metagenomic binning, comparative biology and taxonomic classification.</title>
        <authorList>
            <person name="Goeker M."/>
        </authorList>
    </citation>
    <scope>NUCLEOTIDE SEQUENCE [LARGE SCALE GENOMIC DNA]</scope>
    <source>
        <strain evidence="1 2">DSM 4733</strain>
    </source>
</reference>
<proteinExistence type="predicted"/>
<comment type="caution">
    <text evidence="1">The sequence shown here is derived from an EMBL/GenBank/DDBJ whole genome shotgun (WGS) entry which is preliminary data.</text>
</comment>
<gene>
    <name evidence="1" type="ORF">FHR20_001905</name>
</gene>
<name>A0A7X5UZ70_9SPHN</name>
<evidence type="ECO:0000313" key="1">
    <source>
        <dbReference type="EMBL" id="NIJ64974.1"/>
    </source>
</evidence>
<keyword evidence="2" id="KW-1185">Reference proteome</keyword>
<sequence length="159" mass="17362">MGSPAPAELQVLTPLLGDWSIATRVQSAESPGQELRFAGQARARLAYNGQFIQLDGSASNGKEREEYVVLYRYDSTQRVYRRWYFSSIGLASEFVGRWDGTAKTMTWTLLNPGPGRTGVLTDTLGPDGFSTDVVYKDDAGKVTRHAVLTAARMGSPAPN</sequence>
<evidence type="ECO:0000313" key="2">
    <source>
        <dbReference type="Proteomes" id="UP000564677"/>
    </source>
</evidence>
<dbReference type="AlphaFoldDB" id="A0A7X5UZ70"/>
<evidence type="ECO:0008006" key="3">
    <source>
        <dbReference type="Google" id="ProtNLM"/>
    </source>
</evidence>
<dbReference type="Proteomes" id="UP000564677">
    <property type="component" value="Unassembled WGS sequence"/>
</dbReference>
<protein>
    <recommendedName>
        <fullName evidence="3">DUF1579 domain-containing protein</fullName>
    </recommendedName>
</protein>
<organism evidence="1 2">
    <name type="scientific">Sphingomonas leidyi</name>
    <dbReference type="NCBI Taxonomy" id="68569"/>
    <lineage>
        <taxon>Bacteria</taxon>
        <taxon>Pseudomonadati</taxon>
        <taxon>Pseudomonadota</taxon>
        <taxon>Alphaproteobacteria</taxon>
        <taxon>Sphingomonadales</taxon>
        <taxon>Sphingomonadaceae</taxon>
        <taxon>Sphingomonas</taxon>
    </lineage>
</organism>
<dbReference type="EMBL" id="JAASQV010000001">
    <property type="protein sequence ID" value="NIJ64974.1"/>
    <property type="molecule type" value="Genomic_DNA"/>
</dbReference>